<dbReference type="Proteomes" id="UP000436522">
    <property type="component" value="Unassembled WGS sequence"/>
</dbReference>
<protein>
    <submittedName>
        <fullName evidence="2">Ketoreductase</fullName>
    </submittedName>
</protein>
<dbReference type="PRINTS" id="PR00081">
    <property type="entry name" value="GDHRDH"/>
</dbReference>
<dbReference type="PANTHER" id="PTHR43975">
    <property type="entry name" value="ZGC:101858"/>
    <property type="match status" value="1"/>
</dbReference>
<gene>
    <name evidence="2" type="ORF">So717_33930</name>
</gene>
<accession>A0A640VW67</accession>
<proteinExistence type="inferred from homology"/>
<dbReference type="Gene3D" id="3.40.50.720">
    <property type="entry name" value="NAD(P)-binding Rossmann-like Domain"/>
    <property type="match status" value="1"/>
</dbReference>
<comment type="similarity">
    <text evidence="1">Belongs to the short-chain dehydrogenases/reductases (SDR) family.</text>
</comment>
<comment type="caution">
    <text evidence="2">The sequence shown here is derived from an EMBL/GenBank/DDBJ whole genome shotgun (WGS) entry which is preliminary data.</text>
</comment>
<organism evidence="2 3">
    <name type="scientific">Roseobacter cerasinus</name>
    <dbReference type="NCBI Taxonomy" id="2602289"/>
    <lineage>
        <taxon>Bacteria</taxon>
        <taxon>Pseudomonadati</taxon>
        <taxon>Pseudomonadota</taxon>
        <taxon>Alphaproteobacteria</taxon>
        <taxon>Rhodobacterales</taxon>
        <taxon>Roseobacteraceae</taxon>
        <taxon>Roseobacter</taxon>
    </lineage>
</organism>
<evidence type="ECO:0000313" key="3">
    <source>
        <dbReference type="Proteomes" id="UP000436522"/>
    </source>
</evidence>
<dbReference type="InterPro" id="IPR002347">
    <property type="entry name" value="SDR_fam"/>
</dbReference>
<dbReference type="Pfam" id="PF13561">
    <property type="entry name" value="adh_short_C2"/>
    <property type="match status" value="1"/>
</dbReference>
<name>A0A640VW67_9RHOB</name>
<dbReference type="SUPFAM" id="SSF51735">
    <property type="entry name" value="NAD(P)-binding Rossmann-fold domains"/>
    <property type="match status" value="1"/>
</dbReference>
<dbReference type="PANTHER" id="PTHR43975:SF2">
    <property type="entry name" value="EG:BACR7A4.14 PROTEIN-RELATED"/>
    <property type="match status" value="1"/>
</dbReference>
<evidence type="ECO:0000313" key="2">
    <source>
        <dbReference type="EMBL" id="GFE51640.1"/>
    </source>
</evidence>
<keyword evidence="3" id="KW-1185">Reference proteome</keyword>
<dbReference type="InterPro" id="IPR036291">
    <property type="entry name" value="NAD(P)-bd_dom_sf"/>
</dbReference>
<dbReference type="CDD" id="cd05233">
    <property type="entry name" value="SDR_c"/>
    <property type="match status" value="1"/>
</dbReference>
<dbReference type="FunFam" id="3.40.50.720:FF:000084">
    <property type="entry name" value="Short-chain dehydrogenase reductase"/>
    <property type="match status" value="1"/>
</dbReference>
<evidence type="ECO:0000256" key="1">
    <source>
        <dbReference type="ARBA" id="ARBA00006484"/>
    </source>
</evidence>
<reference evidence="2 3" key="1">
    <citation type="submission" date="2019-12" db="EMBL/GenBank/DDBJ databases">
        <title>Roseobacter cerasinus sp. nov., isolated from seawater around aquaculture.</title>
        <authorList>
            <person name="Muramatsu S."/>
            <person name="Takabe Y."/>
            <person name="Mori K."/>
            <person name="Takaichi S."/>
            <person name="Hanada S."/>
        </authorList>
    </citation>
    <scope>NUCLEOTIDE SEQUENCE [LARGE SCALE GENOMIC DNA]</scope>
    <source>
        <strain evidence="2 3">AI77</strain>
    </source>
</reference>
<dbReference type="EMBL" id="BLIV01000007">
    <property type="protein sequence ID" value="GFE51640.1"/>
    <property type="molecule type" value="Genomic_DNA"/>
</dbReference>
<sequence>MPHITLCSDGGTAGKFSTQVEKTFDPDISVRALAVALSNVERFEDRRANDMTGNDVWRGKVTIVTGGSSGIGRATAAELATRGAHVLITGRSADKLMAIAETSEKIELLQIDSADRSSGAQIVDAALSRWGRIDLIVNNSGAGHPLPVDAYDTDIISNMSAVNIIAPSQLVQAGKVALTQSKGAIVNIGTAVSRGAAPMLAHYAATKAALEHLTTSWAVELAGDGIRVNAIAPGPVKTGALTGMMGLTKEMAQQIEDQEAAQVPLGRRGVTADIVPWILRLGSSENEWLTGQILTVDGGWSLRS</sequence>
<dbReference type="AlphaFoldDB" id="A0A640VW67"/>
<dbReference type="PRINTS" id="PR00080">
    <property type="entry name" value="SDRFAMILY"/>
</dbReference>